<comment type="caution">
    <text evidence="1">The sequence shown here is derived from an EMBL/GenBank/DDBJ whole genome shotgun (WGS) entry which is preliminary data.</text>
</comment>
<evidence type="ECO:0000313" key="1">
    <source>
        <dbReference type="EMBL" id="CAK1544044.1"/>
    </source>
</evidence>
<keyword evidence="2" id="KW-1185">Reference proteome</keyword>
<dbReference type="Proteomes" id="UP001497472">
    <property type="component" value="Unassembled WGS sequence"/>
</dbReference>
<accession>A0AAV1J3T5</accession>
<dbReference type="AlphaFoldDB" id="A0AAV1J3T5"/>
<proteinExistence type="predicted"/>
<organism evidence="1 2">
    <name type="scientific">Leptosia nina</name>
    <dbReference type="NCBI Taxonomy" id="320188"/>
    <lineage>
        <taxon>Eukaryota</taxon>
        <taxon>Metazoa</taxon>
        <taxon>Ecdysozoa</taxon>
        <taxon>Arthropoda</taxon>
        <taxon>Hexapoda</taxon>
        <taxon>Insecta</taxon>
        <taxon>Pterygota</taxon>
        <taxon>Neoptera</taxon>
        <taxon>Endopterygota</taxon>
        <taxon>Lepidoptera</taxon>
        <taxon>Glossata</taxon>
        <taxon>Ditrysia</taxon>
        <taxon>Papilionoidea</taxon>
        <taxon>Pieridae</taxon>
        <taxon>Pierinae</taxon>
        <taxon>Leptosia</taxon>
    </lineage>
</organism>
<evidence type="ECO:0000313" key="2">
    <source>
        <dbReference type="Proteomes" id="UP001497472"/>
    </source>
</evidence>
<gene>
    <name evidence="1" type="ORF">LNINA_LOCUS3824</name>
</gene>
<reference evidence="1 2" key="1">
    <citation type="submission" date="2023-11" db="EMBL/GenBank/DDBJ databases">
        <authorList>
            <person name="Okamura Y."/>
        </authorList>
    </citation>
    <scope>NUCLEOTIDE SEQUENCE [LARGE SCALE GENOMIC DNA]</scope>
</reference>
<dbReference type="EMBL" id="CAVLEF010000005">
    <property type="protein sequence ID" value="CAK1544044.1"/>
    <property type="molecule type" value="Genomic_DNA"/>
</dbReference>
<sequence>MSTPVSGDGGVLAPAVGAISVRGPREARCHLGGLVTSRGAPRSATAEFNTTISSRGRRGVGFPSRHHHRHLSQAYLVRNTAGNGKLNRTI</sequence>
<name>A0AAV1J3T5_9NEOP</name>
<protein>
    <submittedName>
        <fullName evidence="1">Uncharacterized protein</fullName>
    </submittedName>
</protein>